<dbReference type="InterPro" id="IPR043128">
    <property type="entry name" value="Rev_trsase/Diguanyl_cyclase"/>
</dbReference>
<dbReference type="InterPro" id="IPR000160">
    <property type="entry name" value="GGDEF_dom"/>
</dbReference>
<dbReference type="PANTHER" id="PTHR45138:SF9">
    <property type="entry name" value="DIGUANYLATE CYCLASE DGCM-RELATED"/>
    <property type="match status" value="1"/>
</dbReference>
<keyword evidence="5" id="KW-1185">Reference proteome</keyword>
<feature type="domain" description="GGDEF" evidence="3">
    <location>
        <begin position="178"/>
        <end position="314"/>
    </location>
</feature>
<dbReference type="PANTHER" id="PTHR45138">
    <property type="entry name" value="REGULATORY COMPONENTS OF SENSORY TRANSDUCTION SYSTEM"/>
    <property type="match status" value="1"/>
</dbReference>
<dbReference type="PROSITE" id="PS50887">
    <property type="entry name" value="GGDEF"/>
    <property type="match status" value="1"/>
</dbReference>
<dbReference type="Gene3D" id="3.30.70.270">
    <property type="match status" value="1"/>
</dbReference>
<dbReference type="SUPFAM" id="SSF55073">
    <property type="entry name" value="Nucleotide cyclase"/>
    <property type="match status" value="1"/>
</dbReference>
<accession>A0A917EAI7</accession>
<evidence type="ECO:0000256" key="1">
    <source>
        <dbReference type="ARBA" id="ARBA00012528"/>
    </source>
</evidence>
<dbReference type="GO" id="GO:0052621">
    <property type="term" value="F:diguanylate cyclase activity"/>
    <property type="evidence" value="ECO:0007669"/>
    <property type="project" value="UniProtKB-EC"/>
</dbReference>
<dbReference type="AlphaFoldDB" id="A0A917EAI7"/>
<evidence type="ECO:0000313" key="5">
    <source>
        <dbReference type="Proteomes" id="UP000612855"/>
    </source>
</evidence>
<proteinExistence type="predicted"/>
<sequence length="314" mass="34287">MVRNSSADVAAFVDGIRAVISTVSGVAMLLDRDGHVLCGNSAYRALTEDGTRLDRTTDCFRQTLEDAFGTGQPSFHTLDFGSGRRIGFACRRIGGGETAGPFVLLHESGRQNVARKFINANRGMARSIRAEERARAAEFQLRKEANHWRSVSMTDQLTGLLNATGFRDQGAALLRRCEVCAVIYLDLNGFKTINDSLGHEAGDRLLADIATSLREAIRASDLAARLGGDEFALMLPGCPEEETEKVTQRIRDAVRRRFPQDRGPDLPTLILQVDSAVGCARFPEDGRTLDQLIALADGRMYADKSASRLRRAGG</sequence>
<protein>
    <recommendedName>
        <fullName evidence="1">diguanylate cyclase</fullName>
        <ecNumber evidence="1">2.7.7.65</ecNumber>
    </recommendedName>
</protein>
<dbReference type="Proteomes" id="UP000612855">
    <property type="component" value="Unassembled WGS sequence"/>
</dbReference>
<name>A0A917EAI7_9RHOB</name>
<dbReference type="SMART" id="SM00267">
    <property type="entry name" value="GGDEF"/>
    <property type="match status" value="1"/>
</dbReference>
<dbReference type="EC" id="2.7.7.65" evidence="1"/>
<dbReference type="RefSeq" id="WP_188475731.1">
    <property type="nucleotide sequence ID" value="NZ_BMFJ01000001.1"/>
</dbReference>
<dbReference type="EMBL" id="BMFJ01000001">
    <property type="protein sequence ID" value="GGE16494.1"/>
    <property type="molecule type" value="Genomic_DNA"/>
</dbReference>
<reference evidence="5" key="1">
    <citation type="journal article" date="2019" name="Int. J. Syst. Evol. Microbiol.">
        <title>The Global Catalogue of Microorganisms (GCM) 10K type strain sequencing project: providing services to taxonomists for standard genome sequencing and annotation.</title>
        <authorList>
            <consortium name="The Broad Institute Genomics Platform"/>
            <consortium name="The Broad Institute Genome Sequencing Center for Infectious Disease"/>
            <person name="Wu L."/>
            <person name="Ma J."/>
        </authorList>
    </citation>
    <scope>NUCLEOTIDE SEQUENCE [LARGE SCALE GENOMIC DNA]</scope>
    <source>
        <strain evidence="5">CGMCC 1.12664</strain>
    </source>
</reference>
<comment type="catalytic activity">
    <reaction evidence="2">
        <text>2 GTP = 3',3'-c-di-GMP + 2 diphosphate</text>
        <dbReference type="Rhea" id="RHEA:24898"/>
        <dbReference type="ChEBI" id="CHEBI:33019"/>
        <dbReference type="ChEBI" id="CHEBI:37565"/>
        <dbReference type="ChEBI" id="CHEBI:58805"/>
        <dbReference type="EC" id="2.7.7.65"/>
    </reaction>
</comment>
<dbReference type="InterPro" id="IPR029787">
    <property type="entry name" value="Nucleotide_cyclase"/>
</dbReference>
<evidence type="ECO:0000256" key="2">
    <source>
        <dbReference type="ARBA" id="ARBA00034247"/>
    </source>
</evidence>
<dbReference type="NCBIfam" id="TIGR00254">
    <property type="entry name" value="GGDEF"/>
    <property type="match status" value="1"/>
</dbReference>
<evidence type="ECO:0000259" key="3">
    <source>
        <dbReference type="PROSITE" id="PS50887"/>
    </source>
</evidence>
<evidence type="ECO:0000313" key="4">
    <source>
        <dbReference type="EMBL" id="GGE16494.1"/>
    </source>
</evidence>
<dbReference type="InterPro" id="IPR050469">
    <property type="entry name" value="Diguanylate_Cyclase"/>
</dbReference>
<gene>
    <name evidence="4" type="ORF">GCM10011360_01540</name>
</gene>
<dbReference type="CDD" id="cd01949">
    <property type="entry name" value="GGDEF"/>
    <property type="match status" value="1"/>
</dbReference>
<dbReference type="Pfam" id="PF00990">
    <property type="entry name" value="GGDEF"/>
    <property type="match status" value="1"/>
</dbReference>
<comment type="caution">
    <text evidence="4">The sequence shown here is derived from an EMBL/GenBank/DDBJ whole genome shotgun (WGS) entry which is preliminary data.</text>
</comment>
<organism evidence="4 5">
    <name type="scientific">Primorskyibacter flagellatus</name>
    <dbReference type="NCBI Taxonomy" id="1387277"/>
    <lineage>
        <taxon>Bacteria</taxon>
        <taxon>Pseudomonadati</taxon>
        <taxon>Pseudomonadota</taxon>
        <taxon>Alphaproteobacteria</taxon>
        <taxon>Rhodobacterales</taxon>
        <taxon>Roseobacteraceae</taxon>
        <taxon>Primorskyibacter</taxon>
    </lineage>
</organism>